<dbReference type="OrthoDB" id="9803176at2"/>
<dbReference type="Gene3D" id="1.20.120.160">
    <property type="entry name" value="HPT domain"/>
    <property type="match status" value="1"/>
</dbReference>
<dbReference type="Pfam" id="PF01627">
    <property type="entry name" value="Hpt"/>
    <property type="match status" value="1"/>
</dbReference>
<feature type="compositionally biased region" description="Polar residues" evidence="8">
    <location>
        <begin position="172"/>
        <end position="181"/>
    </location>
</feature>
<dbReference type="PANTHER" id="PTHR43395">
    <property type="entry name" value="SENSOR HISTIDINE KINASE CHEA"/>
    <property type="match status" value="1"/>
</dbReference>
<dbReference type="SUPFAM" id="SSF47226">
    <property type="entry name" value="Histidine-containing phosphotransfer domain, HPT domain"/>
    <property type="match status" value="1"/>
</dbReference>
<dbReference type="SMART" id="SM00260">
    <property type="entry name" value="CheW"/>
    <property type="match status" value="1"/>
</dbReference>
<evidence type="ECO:0000313" key="13">
    <source>
        <dbReference type="EMBL" id="SME87768.1"/>
    </source>
</evidence>
<dbReference type="PROSITE" id="PS50851">
    <property type="entry name" value="CHEW"/>
    <property type="match status" value="1"/>
</dbReference>
<dbReference type="Proteomes" id="UP000192906">
    <property type="component" value="Unassembled WGS sequence"/>
</dbReference>
<evidence type="ECO:0000256" key="1">
    <source>
        <dbReference type="ARBA" id="ARBA00000085"/>
    </source>
</evidence>
<evidence type="ECO:0000256" key="7">
    <source>
        <dbReference type="PROSITE-ProRule" id="PRU00169"/>
    </source>
</evidence>
<feature type="modified residue" description="4-aspartylphosphate" evidence="7">
    <location>
        <position position="711"/>
    </location>
</feature>
<dbReference type="Pfam" id="PF00072">
    <property type="entry name" value="Response_reg"/>
    <property type="match status" value="1"/>
</dbReference>
<dbReference type="RefSeq" id="WP_085096577.1">
    <property type="nucleotide sequence ID" value="NZ_FWZU01000001.1"/>
</dbReference>
<gene>
    <name evidence="13" type="ORF">SAMN06295933_0029</name>
</gene>
<dbReference type="PANTHER" id="PTHR43395:SF1">
    <property type="entry name" value="CHEMOTAXIS PROTEIN CHEA"/>
    <property type="match status" value="1"/>
</dbReference>
<keyword evidence="3 7" id="KW-0597">Phosphoprotein</keyword>
<keyword evidence="14" id="KW-1185">Reference proteome</keyword>
<dbReference type="SUPFAM" id="SSF52172">
    <property type="entry name" value="CheY-like"/>
    <property type="match status" value="1"/>
</dbReference>
<protein>
    <recommendedName>
        <fullName evidence="2">histidine kinase</fullName>
        <ecNumber evidence="2">2.7.13.3</ecNumber>
    </recommendedName>
</protein>
<sequence>MPQINGDLRERLLGAFRGECRERLQVLSSDFMALEKGAESNDLALLVESSYREVHSLKGAARAVGLGAVEIFCQTLESFFSVLKKNSLVPSKDVVGQMIGWLDILENLIHKEDSSEASLSSAPVVVAIAKMKEFTVSPDLISISVDSQISDFATDAPASEDGTDETKVKSGSCVSDSSDPNHSVKDEGRFAEGSTESHAATARMSMSETVRISSSFLTGLLLQTEELLFSRNSQKMRSQEAAFLNSEFLDFSKNINVIIAEAKSCADESKADFYVKMEQKLESFSKRLSLLVSATHKAQWELASKVDTLLSEFKNSMLLPFSSLLEDYPRIVRNLSAETGRQCEFCVSGENVRIDRRILDMLHDPLMHMVRNSLAHGIESPRDRLAIGKTAVGKISFDITQSDRDIVKVVIGDDGQGINSEKIIEFALKQSIISKEEASELDPQSVSELIFLSGMSTSAIITDLSGRGLGMAIVRDTVESLGGSITISSVCGQGTTFVLNIPVALTSFRGIVVESCGQKFVVPKSGVKKVLLVRQEDIQSVNSRETIFYLDRPIPIINLSDVLELDSGKSEKKTFPVFIMGEGSNTVAVSMDELHGEHDVMAKAMGPLLKRVRNVSGFSMLDSGKLVPILHAPDMIRTAFGVSSGVKAQSFSHQKGEKEVKTVLVAEDSITSRTLLKNVLEAAGYRVVTAVNGIDALNKIKADLPDILVSDVEMPHMDGFILTAEVRKMPGSVNLPIVLVTSLGSAEHREKGVEAGADAYIVKSSFDQGNLLEVIQRLA</sequence>
<dbReference type="PROSITE" id="PS50110">
    <property type="entry name" value="RESPONSE_REGULATORY"/>
    <property type="match status" value="1"/>
</dbReference>
<dbReference type="SMART" id="SM00387">
    <property type="entry name" value="HATPase_c"/>
    <property type="match status" value="1"/>
</dbReference>
<dbReference type="Gene3D" id="3.40.50.2300">
    <property type="match status" value="1"/>
</dbReference>
<proteinExistence type="predicted"/>
<evidence type="ECO:0000256" key="6">
    <source>
        <dbReference type="PROSITE-ProRule" id="PRU00110"/>
    </source>
</evidence>
<feature type="domain" description="CheW-like" evidence="11">
    <location>
        <begin position="507"/>
        <end position="641"/>
    </location>
</feature>
<dbReference type="SUPFAM" id="SSF55874">
    <property type="entry name" value="ATPase domain of HSP90 chaperone/DNA topoisomerase II/histidine kinase"/>
    <property type="match status" value="1"/>
</dbReference>
<dbReference type="GO" id="GO:0006935">
    <property type="term" value="P:chemotaxis"/>
    <property type="evidence" value="ECO:0007669"/>
    <property type="project" value="InterPro"/>
</dbReference>
<feature type="modified residue" description="Phosphohistidine" evidence="6">
    <location>
        <position position="55"/>
    </location>
</feature>
<accession>A0A1X7C0V8</accession>
<evidence type="ECO:0000256" key="2">
    <source>
        <dbReference type="ARBA" id="ARBA00012438"/>
    </source>
</evidence>
<dbReference type="Gene3D" id="3.30.565.10">
    <property type="entry name" value="Histidine kinase-like ATPase, C-terminal domain"/>
    <property type="match status" value="1"/>
</dbReference>
<evidence type="ECO:0000259" key="10">
    <source>
        <dbReference type="PROSITE" id="PS50110"/>
    </source>
</evidence>
<dbReference type="STRING" id="1519643.SAMN06295933_0029"/>
<dbReference type="GO" id="GO:0000155">
    <property type="term" value="F:phosphorelay sensor kinase activity"/>
    <property type="evidence" value="ECO:0007669"/>
    <property type="project" value="UniProtKB-ARBA"/>
</dbReference>
<feature type="domain" description="Histidine kinase" evidence="9">
    <location>
        <begin position="303"/>
        <end position="505"/>
    </location>
</feature>
<feature type="region of interest" description="Disordered" evidence="8">
    <location>
        <begin position="154"/>
        <end position="203"/>
    </location>
</feature>
<feature type="domain" description="Response regulatory" evidence="10">
    <location>
        <begin position="662"/>
        <end position="778"/>
    </location>
</feature>
<dbReference type="InterPro" id="IPR001789">
    <property type="entry name" value="Sig_transdc_resp-reg_receiver"/>
</dbReference>
<dbReference type="SMART" id="SM00448">
    <property type="entry name" value="REC"/>
    <property type="match status" value="1"/>
</dbReference>
<feature type="compositionally biased region" description="Polar residues" evidence="8">
    <location>
        <begin position="194"/>
        <end position="203"/>
    </location>
</feature>
<dbReference type="PROSITE" id="PS50894">
    <property type="entry name" value="HPT"/>
    <property type="match status" value="1"/>
</dbReference>
<comment type="catalytic activity">
    <reaction evidence="1">
        <text>ATP + protein L-histidine = ADP + protein N-phospho-L-histidine.</text>
        <dbReference type="EC" id="2.7.13.3"/>
    </reaction>
</comment>
<dbReference type="Pfam" id="PF01584">
    <property type="entry name" value="CheW"/>
    <property type="match status" value="1"/>
</dbReference>
<dbReference type="SMART" id="SM00073">
    <property type="entry name" value="HPT"/>
    <property type="match status" value="1"/>
</dbReference>
<evidence type="ECO:0000256" key="3">
    <source>
        <dbReference type="ARBA" id="ARBA00022553"/>
    </source>
</evidence>
<dbReference type="PROSITE" id="PS50109">
    <property type="entry name" value="HIS_KIN"/>
    <property type="match status" value="1"/>
</dbReference>
<dbReference type="InterPro" id="IPR036061">
    <property type="entry name" value="CheW-like_dom_sf"/>
</dbReference>
<evidence type="ECO:0000313" key="14">
    <source>
        <dbReference type="Proteomes" id="UP000192906"/>
    </source>
</evidence>
<reference evidence="14" key="1">
    <citation type="submission" date="2017-04" db="EMBL/GenBank/DDBJ databases">
        <authorList>
            <person name="Varghese N."/>
            <person name="Submissions S."/>
        </authorList>
    </citation>
    <scope>NUCLEOTIDE SEQUENCE [LARGE SCALE GENOMIC DNA]</scope>
    <source>
        <strain evidence="14">K3S</strain>
    </source>
</reference>
<evidence type="ECO:0000259" key="11">
    <source>
        <dbReference type="PROSITE" id="PS50851"/>
    </source>
</evidence>
<dbReference type="InterPro" id="IPR011006">
    <property type="entry name" value="CheY-like_superfamily"/>
</dbReference>
<keyword evidence="4" id="KW-0808">Transferase</keyword>
<dbReference type="InterPro" id="IPR008207">
    <property type="entry name" value="Sig_transdc_His_kin_Hpt_dom"/>
</dbReference>
<dbReference type="InterPro" id="IPR003594">
    <property type="entry name" value="HATPase_dom"/>
</dbReference>
<dbReference type="Gene3D" id="2.30.30.40">
    <property type="entry name" value="SH3 Domains"/>
    <property type="match status" value="1"/>
</dbReference>
<evidence type="ECO:0000259" key="9">
    <source>
        <dbReference type="PROSITE" id="PS50109"/>
    </source>
</evidence>
<feature type="domain" description="HPt" evidence="12">
    <location>
        <begin position="5"/>
        <end position="112"/>
    </location>
</feature>
<evidence type="ECO:0000256" key="5">
    <source>
        <dbReference type="ARBA" id="ARBA00022777"/>
    </source>
</evidence>
<organism evidence="13 14">
    <name type="scientific">Desulfovibrio gilichinskyi</name>
    <dbReference type="NCBI Taxonomy" id="1519643"/>
    <lineage>
        <taxon>Bacteria</taxon>
        <taxon>Pseudomonadati</taxon>
        <taxon>Thermodesulfobacteriota</taxon>
        <taxon>Desulfovibrionia</taxon>
        <taxon>Desulfovibrionales</taxon>
        <taxon>Desulfovibrionaceae</taxon>
        <taxon>Desulfovibrio</taxon>
    </lineage>
</organism>
<keyword evidence="5 13" id="KW-0418">Kinase</keyword>
<name>A0A1X7C0V8_9BACT</name>
<dbReference type="FunFam" id="3.30.565.10:FF:000016">
    <property type="entry name" value="Chemotaxis protein CheA, putative"/>
    <property type="match status" value="1"/>
</dbReference>
<dbReference type="Pfam" id="PF02518">
    <property type="entry name" value="HATPase_c"/>
    <property type="match status" value="1"/>
</dbReference>
<dbReference type="InterPro" id="IPR002545">
    <property type="entry name" value="CheW-lke_dom"/>
</dbReference>
<evidence type="ECO:0000259" key="12">
    <source>
        <dbReference type="PROSITE" id="PS50894"/>
    </source>
</evidence>
<dbReference type="PRINTS" id="PR00344">
    <property type="entry name" value="BCTRLSENSOR"/>
</dbReference>
<evidence type="ECO:0000256" key="4">
    <source>
        <dbReference type="ARBA" id="ARBA00022679"/>
    </source>
</evidence>
<evidence type="ECO:0000256" key="8">
    <source>
        <dbReference type="SAM" id="MobiDB-lite"/>
    </source>
</evidence>
<dbReference type="InterPro" id="IPR036641">
    <property type="entry name" value="HPT_dom_sf"/>
</dbReference>
<dbReference type="EC" id="2.7.13.3" evidence="2"/>
<dbReference type="SUPFAM" id="SSF50341">
    <property type="entry name" value="CheW-like"/>
    <property type="match status" value="1"/>
</dbReference>
<dbReference type="EMBL" id="FWZU01000001">
    <property type="protein sequence ID" value="SME87768.1"/>
    <property type="molecule type" value="Genomic_DNA"/>
</dbReference>
<dbReference type="CDD" id="cd00088">
    <property type="entry name" value="HPT"/>
    <property type="match status" value="1"/>
</dbReference>
<dbReference type="InterPro" id="IPR036890">
    <property type="entry name" value="HATPase_C_sf"/>
</dbReference>
<dbReference type="InterPro" id="IPR004358">
    <property type="entry name" value="Sig_transdc_His_kin-like_C"/>
</dbReference>
<dbReference type="InterPro" id="IPR051315">
    <property type="entry name" value="Bact_Chemotaxis_CheA"/>
</dbReference>
<dbReference type="AlphaFoldDB" id="A0A1X7C0V8"/>
<dbReference type="InterPro" id="IPR005467">
    <property type="entry name" value="His_kinase_dom"/>
</dbReference>